<evidence type="ECO:0000259" key="13">
    <source>
        <dbReference type="PROSITE" id="PS50011"/>
    </source>
</evidence>
<organism evidence="14 15">
    <name type="scientific">Ficus carica</name>
    <name type="common">Common fig</name>
    <dbReference type="NCBI Taxonomy" id="3494"/>
    <lineage>
        <taxon>Eukaryota</taxon>
        <taxon>Viridiplantae</taxon>
        <taxon>Streptophyta</taxon>
        <taxon>Embryophyta</taxon>
        <taxon>Tracheophyta</taxon>
        <taxon>Spermatophyta</taxon>
        <taxon>Magnoliopsida</taxon>
        <taxon>eudicotyledons</taxon>
        <taxon>Gunneridae</taxon>
        <taxon>Pentapetalae</taxon>
        <taxon>rosids</taxon>
        <taxon>fabids</taxon>
        <taxon>Rosales</taxon>
        <taxon>Moraceae</taxon>
        <taxon>Ficeae</taxon>
        <taxon>Ficus</taxon>
    </lineage>
</organism>
<dbReference type="InterPro" id="IPR045874">
    <property type="entry name" value="LRK10/LRL21-25-like"/>
</dbReference>
<dbReference type="FunFam" id="3.30.200.20:FF:000178">
    <property type="entry name" value="serine/threonine-protein kinase PBS1-like"/>
    <property type="match status" value="1"/>
</dbReference>
<feature type="binding site" evidence="12">
    <location>
        <position position="310"/>
    </location>
    <ligand>
        <name>ATP</name>
        <dbReference type="ChEBI" id="CHEBI:30616"/>
    </ligand>
</feature>
<dbReference type="Proteomes" id="UP001187192">
    <property type="component" value="Unassembled WGS sequence"/>
</dbReference>
<dbReference type="PROSITE" id="PS00107">
    <property type="entry name" value="PROTEIN_KINASE_ATP"/>
    <property type="match status" value="1"/>
</dbReference>
<evidence type="ECO:0000256" key="11">
    <source>
        <dbReference type="ARBA" id="ARBA00023180"/>
    </source>
</evidence>
<dbReference type="Gene3D" id="3.30.200.20">
    <property type="entry name" value="Phosphorylase Kinase, domain 1"/>
    <property type="match status" value="1"/>
</dbReference>
<accession>A0AA88AQ45</accession>
<dbReference type="GO" id="GO:0005524">
    <property type="term" value="F:ATP binding"/>
    <property type="evidence" value="ECO:0007669"/>
    <property type="project" value="UniProtKB-UniRule"/>
</dbReference>
<keyword evidence="15" id="KW-1185">Reference proteome</keyword>
<evidence type="ECO:0000256" key="3">
    <source>
        <dbReference type="ARBA" id="ARBA00022679"/>
    </source>
</evidence>
<dbReference type="PROSITE" id="PS00108">
    <property type="entry name" value="PROTEIN_KINASE_ST"/>
    <property type="match status" value="1"/>
</dbReference>
<evidence type="ECO:0000256" key="5">
    <source>
        <dbReference type="ARBA" id="ARBA00022729"/>
    </source>
</evidence>
<dbReference type="AlphaFoldDB" id="A0AA88AQ45"/>
<evidence type="ECO:0000313" key="14">
    <source>
        <dbReference type="EMBL" id="GMN44421.1"/>
    </source>
</evidence>
<dbReference type="InterPro" id="IPR000719">
    <property type="entry name" value="Prot_kinase_dom"/>
</dbReference>
<gene>
    <name evidence="14" type="ORF">TIFTF001_013623</name>
</gene>
<keyword evidence="6 12" id="KW-0547">Nucleotide-binding</keyword>
<dbReference type="InterPro" id="IPR017441">
    <property type="entry name" value="Protein_kinase_ATP_BS"/>
</dbReference>
<keyword evidence="4" id="KW-0812">Transmembrane</keyword>
<keyword evidence="5" id="KW-0732">Signal</keyword>
<dbReference type="GO" id="GO:0016020">
    <property type="term" value="C:membrane"/>
    <property type="evidence" value="ECO:0007669"/>
    <property type="project" value="UniProtKB-SubCell"/>
</dbReference>
<dbReference type="EMBL" id="BTGU01000018">
    <property type="protein sequence ID" value="GMN44421.1"/>
    <property type="molecule type" value="Genomic_DNA"/>
</dbReference>
<keyword evidence="3" id="KW-0808">Transferase</keyword>
<evidence type="ECO:0000256" key="1">
    <source>
        <dbReference type="ARBA" id="ARBA00004479"/>
    </source>
</evidence>
<keyword evidence="10" id="KW-0472">Membrane</keyword>
<comment type="subcellular location">
    <subcellularLocation>
        <location evidence="1">Membrane</location>
        <topology evidence="1">Single-pass type I membrane protein</topology>
    </subcellularLocation>
</comment>
<dbReference type="InterPro" id="IPR011009">
    <property type="entry name" value="Kinase-like_dom_sf"/>
</dbReference>
<evidence type="ECO:0000256" key="12">
    <source>
        <dbReference type="PROSITE-ProRule" id="PRU10141"/>
    </source>
</evidence>
<keyword evidence="8 12" id="KW-0067">ATP-binding</keyword>
<evidence type="ECO:0000256" key="7">
    <source>
        <dbReference type="ARBA" id="ARBA00022777"/>
    </source>
</evidence>
<dbReference type="Gene3D" id="1.10.510.10">
    <property type="entry name" value="Transferase(Phosphotransferase) domain 1"/>
    <property type="match status" value="1"/>
</dbReference>
<evidence type="ECO:0000256" key="10">
    <source>
        <dbReference type="ARBA" id="ARBA00023136"/>
    </source>
</evidence>
<sequence>MFLTDLGVAQDQCKQLRCGNSGPAIRFPFRLKDRHPIGCGFPGFELSCRGKNTVLELPLRVKFYVKSMDYKSQVIQLYDPDDCLLGQLLKINGLSVSPFGFLNDLRDYTLFNCSVLDRYTWSGKIFPCLGGGSGDQVLVVRSDTAVGEVPLAGCTKMYNISSVPLEIYDIDIKHLYLNWTRPNCSLCEAMGNGCRLKSNGAIDETECFAYPKSSKGKTTKIVATGVTLGTAILTLLLGIAYRAYSSNKQEKENQLRIERFLADYKALKPSRYSYADIKHITSQFKDKLGEGAFGSVFKGTLSNDFFVAVKILNGSKGNGEEFINEVGTIGRIHHVHVVRLVGYCADGFRRALVYEFLPNGSLQQHISSPDTDRFLGWKNLQDIALGIAKGIEYLHQGCDQRILHFDIKPHNVLLDDNFTPKISDFGLAKLCSKDQSIVSMTTARGTMGYIAPEVFSRNFGNVSYKSDVYSFGMLLLEMVGGRKITDVTEDNTSQVYYPEWIYNLLEEGEDLRIHIGEEGDAMIAKKLAIVGLWCIQWHPVDRPSMKVVVHMLEGGENLSMPPNPFASTGPRKTIATLPGRVRMNIELEAIAELD</sequence>
<keyword evidence="11" id="KW-0325">Glycoprotein</keyword>
<dbReference type="InterPro" id="IPR008271">
    <property type="entry name" value="Ser/Thr_kinase_AS"/>
</dbReference>
<dbReference type="Pfam" id="PF00069">
    <property type="entry name" value="Pkinase"/>
    <property type="match status" value="1"/>
</dbReference>
<keyword evidence="9" id="KW-1133">Transmembrane helix</keyword>
<dbReference type="GO" id="GO:0030247">
    <property type="term" value="F:polysaccharide binding"/>
    <property type="evidence" value="ECO:0007669"/>
    <property type="project" value="InterPro"/>
</dbReference>
<dbReference type="FunFam" id="1.10.510.10:FF:000590">
    <property type="entry name" value="PR5-like receptor kinase"/>
    <property type="match status" value="1"/>
</dbReference>
<dbReference type="GO" id="GO:0004674">
    <property type="term" value="F:protein serine/threonine kinase activity"/>
    <property type="evidence" value="ECO:0007669"/>
    <property type="project" value="UniProtKB-KW"/>
</dbReference>
<evidence type="ECO:0000256" key="6">
    <source>
        <dbReference type="ARBA" id="ARBA00022741"/>
    </source>
</evidence>
<feature type="domain" description="Protein kinase" evidence="13">
    <location>
        <begin position="282"/>
        <end position="566"/>
    </location>
</feature>
<dbReference type="InterPro" id="IPR025287">
    <property type="entry name" value="WAK_GUB"/>
</dbReference>
<name>A0AA88AQ45_FICCA</name>
<comment type="caution">
    <text evidence="14">The sequence shown here is derived from an EMBL/GenBank/DDBJ whole genome shotgun (WGS) entry which is preliminary data.</text>
</comment>
<dbReference type="Pfam" id="PF13947">
    <property type="entry name" value="GUB_WAK_bind"/>
    <property type="match status" value="1"/>
</dbReference>
<evidence type="ECO:0000256" key="8">
    <source>
        <dbReference type="ARBA" id="ARBA00022840"/>
    </source>
</evidence>
<evidence type="ECO:0000256" key="4">
    <source>
        <dbReference type="ARBA" id="ARBA00022692"/>
    </source>
</evidence>
<protein>
    <recommendedName>
        <fullName evidence="13">Protein kinase domain-containing protein</fullName>
    </recommendedName>
</protein>
<dbReference type="SMART" id="SM00220">
    <property type="entry name" value="S_TKc"/>
    <property type="match status" value="1"/>
</dbReference>
<evidence type="ECO:0000256" key="2">
    <source>
        <dbReference type="ARBA" id="ARBA00022527"/>
    </source>
</evidence>
<keyword evidence="7" id="KW-0418">Kinase</keyword>
<reference evidence="14" key="1">
    <citation type="submission" date="2023-07" db="EMBL/GenBank/DDBJ databases">
        <title>draft genome sequence of fig (Ficus carica).</title>
        <authorList>
            <person name="Takahashi T."/>
            <person name="Nishimura K."/>
        </authorList>
    </citation>
    <scope>NUCLEOTIDE SEQUENCE</scope>
</reference>
<dbReference type="PROSITE" id="PS50011">
    <property type="entry name" value="PROTEIN_KINASE_DOM"/>
    <property type="match status" value="1"/>
</dbReference>
<evidence type="ECO:0000256" key="9">
    <source>
        <dbReference type="ARBA" id="ARBA00022989"/>
    </source>
</evidence>
<evidence type="ECO:0000313" key="15">
    <source>
        <dbReference type="Proteomes" id="UP001187192"/>
    </source>
</evidence>
<dbReference type="PANTHER" id="PTHR27009">
    <property type="entry name" value="RUST RESISTANCE KINASE LR10-RELATED"/>
    <property type="match status" value="1"/>
</dbReference>
<dbReference type="SUPFAM" id="SSF56112">
    <property type="entry name" value="Protein kinase-like (PK-like)"/>
    <property type="match status" value="1"/>
</dbReference>
<keyword evidence="2" id="KW-0723">Serine/threonine-protein kinase</keyword>
<proteinExistence type="predicted"/>